<evidence type="ECO:0000256" key="1">
    <source>
        <dbReference type="ARBA" id="ARBA00009981"/>
    </source>
</evidence>
<comment type="similarity">
    <text evidence="1 2">Belongs to the phD/YefM antitoxin family.</text>
</comment>
<evidence type="ECO:0000313" key="4">
    <source>
        <dbReference type="Proteomes" id="UP000823854"/>
    </source>
</evidence>
<reference evidence="3" key="2">
    <citation type="submission" date="2021-04" db="EMBL/GenBank/DDBJ databases">
        <authorList>
            <person name="Gilroy R."/>
        </authorList>
    </citation>
    <scope>NUCLEOTIDE SEQUENCE</scope>
    <source>
        <strain evidence="3">CHK130-7132</strain>
    </source>
</reference>
<proteinExistence type="inferred from homology"/>
<dbReference type="EMBL" id="DWWC01000118">
    <property type="protein sequence ID" value="HJC69285.1"/>
    <property type="molecule type" value="Genomic_DNA"/>
</dbReference>
<gene>
    <name evidence="3" type="ORF">H9932_06360</name>
</gene>
<comment type="caution">
    <text evidence="3">The sequence shown here is derived from an EMBL/GenBank/DDBJ whole genome shotgun (WGS) entry which is preliminary data.</text>
</comment>
<comment type="function">
    <text evidence="2">Antitoxin component of a type II toxin-antitoxin (TA) system.</text>
</comment>
<sequence length="83" mass="9504">MPTVITSEELHRDASATLQAAETSPVIITEDGRRTHVLLTAEEYDRLARAHELLGDKLWRRGTEDEDLELPQRVLEEPRELGR</sequence>
<dbReference type="SUPFAM" id="SSF143120">
    <property type="entry name" value="YefM-like"/>
    <property type="match status" value="1"/>
</dbReference>
<name>A0A9D2Q1P0_9MICO</name>
<dbReference type="AlphaFoldDB" id="A0A9D2Q1P0"/>
<evidence type="ECO:0000256" key="2">
    <source>
        <dbReference type="RuleBase" id="RU362080"/>
    </source>
</evidence>
<organism evidence="3 4">
    <name type="scientific">Candidatus Brachybacterium intestinipullorum</name>
    <dbReference type="NCBI Taxonomy" id="2838512"/>
    <lineage>
        <taxon>Bacteria</taxon>
        <taxon>Bacillati</taxon>
        <taxon>Actinomycetota</taxon>
        <taxon>Actinomycetes</taxon>
        <taxon>Micrococcales</taxon>
        <taxon>Dermabacteraceae</taxon>
        <taxon>Brachybacterium</taxon>
    </lineage>
</organism>
<dbReference type="Gene3D" id="3.40.1620.10">
    <property type="entry name" value="YefM-like domain"/>
    <property type="match status" value="1"/>
</dbReference>
<dbReference type="NCBIfam" id="TIGR01552">
    <property type="entry name" value="phd_fam"/>
    <property type="match status" value="1"/>
</dbReference>
<reference evidence="3" key="1">
    <citation type="journal article" date="2021" name="PeerJ">
        <title>Extensive microbial diversity within the chicken gut microbiome revealed by metagenomics and culture.</title>
        <authorList>
            <person name="Gilroy R."/>
            <person name="Ravi A."/>
            <person name="Getino M."/>
            <person name="Pursley I."/>
            <person name="Horton D.L."/>
            <person name="Alikhan N.F."/>
            <person name="Baker D."/>
            <person name="Gharbi K."/>
            <person name="Hall N."/>
            <person name="Watson M."/>
            <person name="Adriaenssens E.M."/>
            <person name="Foster-Nyarko E."/>
            <person name="Jarju S."/>
            <person name="Secka A."/>
            <person name="Antonio M."/>
            <person name="Oren A."/>
            <person name="Chaudhuri R.R."/>
            <person name="La Ragione R."/>
            <person name="Hildebrand F."/>
            <person name="Pallen M.J."/>
        </authorList>
    </citation>
    <scope>NUCLEOTIDE SEQUENCE</scope>
    <source>
        <strain evidence="3">CHK130-7132</strain>
    </source>
</reference>
<protein>
    <recommendedName>
        <fullName evidence="2">Antitoxin</fullName>
    </recommendedName>
</protein>
<dbReference type="Proteomes" id="UP000823854">
    <property type="component" value="Unassembled WGS sequence"/>
</dbReference>
<dbReference type="InterPro" id="IPR036165">
    <property type="entry name" value="YefM-like_sf"/>
</dbReference>
<accession>A0A9D2Q1P0</accession>
<evidence type="ECO:0000313" key="3">
    <source>
        <dbReference type="EMBL" id="HJC69285.1"/>
    </source>
</evidence>
<dbReference type="InterPro" id="IPR006442">
    <property type="entry name" value="Antitoxin_Phd/YefM"/>
</dbReference>
<dbReference type="Pfam" id="PF02604">
    <property type="entry name" value="PhdYeFM_antitox"/>
    <property type="match status" value="1"/>
</dbReference>